<dbReference type="InterPro" id="IPR000944">
    <property type="entry name" value="Tscrpt_reg_Rrf2"/>
</dbReference>
<reference evidence="2" key="2">
    <citation type="submission" date="2015-11" db="EMBL/GenBank/DDBJ databases">
        <authorList>
            <person name="Zhang Y."/>
            <person name="Guo Z."/>
        </authorList>
    </citation>
    <scope>NUCLEOTIDE SEQUENCE</scope>
    <source>
        <strain evidence="2">1</strain>
    </source>
</reference>
<reference evidence="3" key="3">
    <citation type="journal article" date="2016" name="Genome Announc.">
        <title>Revised genome sequence of the purple photosynthetic bacterium Blastochloris viridis.</title>
        <authorList>
            <person name="Liu L.N."/>
            <person name="Faulkner M."/>
            <person name="Liu X."/>
            <person name="Huang F."/>
            <person name="Darby A.C."/>
            <person name="Hall N."/>
        </authorList>
    </citation>
    <scope>NUCLEOTIDE SEQUENCE [LARGE SCALE GENOMIC DNA]</scope>
    <source>
        <strain evidence="3">ATCC 19567 / DSM 133 / F</strain>
    </source>
</reference>
<dbReference type="Gene3D" id="1.10.10.10">
    <property type="entry name" value="Winged helix-like DNA-binding domain superfamily/Winged helix DNA-binding domain"/>
    <property type="match status" value="1"/>
</dbReference>
<dbReference type="PROSITE" id="PS51197">
    <property type="entry name" value="HTH_RRF2_2"/>
    <property type="match status" value="1"/>
</dbReference>
<dbReference type="InterPro" id="IPR036388">
    <property type="entry name" value="WH-like_DNA-bd_sf"/>
</dbReference>
<dbReference type="RefSeq" id="WP_055038447.1">
    <property type="nucleotide sequence ID" value="NZ_AP014854.2"/>
</dbReference>
<dbReference type="OrthoDB" id="9800519at2"/>
<dbReference type="GO" id="GO:0003700">
    <property type="term" value="F:DNA-binding transcription factor activity"/>
    <property type="evidence" value="ECO:0007669"/>
    <property type="project" value="TreeGrafter"/>
</dbReference>
<dbReference type="PANTHER" id="PTHR33221:SF16">
    <property type="entry name" value="HTH-TYPE TRANSCRIPTIONAL REGULATOR SLR0846-RELATED"/>
    <property type="match status" value="1"/>
</dbReference>
<dbReference type="InterPro" id="IPR036390">
    <property type="entry name" value="WH_DNA-bd_sf"/>
</dbReference>
<evidence type="ECO:0000313" key="1">
    <source>
        <dbReference type="EMBL" id="BAR99071.1"/>
    </source>
</evidence>
<dbReference type="STRING" id="1079.BVIR_3189"/>
<dbReference type="Pfam" id="PF02082">
    <property type="entry name" value="Rrf2"/>
    <property type="match status" value="1"/>
</dbReference>
<dbReference type="SUPFAM" id="SSF46785">
    <property type="entry name" value="Winged helix' DNA-binding domain"/>
    <property type="match status" value="1"/>
</dbReference>
<keyword evidence="3" id="KW-1185">Reference proteome</keyword>
<dbReference type="EMBL" id="AP014854">
    <property type="protein sequence ID" value="BAR99071.1"/>
    <property type="molecule type" value="Genomic_DNA"/>
</dbReference>
<protein>
    <submittedName>
        <fullName evidence="2">HTH-type transcriptional regulator iscR</fullName>
    </submittedName>
    <submittedName>
        <fullName evidence="1">Predicted transcriptional regulator of cysteine synthase</fullName>
    </submittedName>
</protein>
<proteinExistence type="predicted"/>
<organism evidence="2 3">
    <name type="scientific">Blastochloris viridis</name>
    <name type="common">Rhodopseudomonas viridis</name>
    <dbReference type="NCBI Taxonomy" id="1079"/>
    <lineage>
        <taxon>Bacteria</taxon>
        <taxon>Pseudomonadati</taxon>
        <taxon>Pseudomonadota</taxon>
        <taxon>Alphaproteobacteria</taxon>
        <taxon>Hyphomicrobiales</taxon>
        <taxon>Blastochloridaceae</taxon>
        <taxon>Blastochloris</taxon>
    </lineage>
</organism>
<dbReference type="Proteomes" id="UP000065734">
    <property type="component" value="Chromosome I"/>
</dbReference>
<dbReference type="AlphaFoldDB" id="A0A0H5BFD7"/>
<name>A0A0H5BFD7_BLAVI</name>
<dbReference type="EMBL" id="LN907867">
    <property type="protein sequence ID" value="CUU43608.1"/>
    <property type="molecule type" value="Genomic_DNA"/>
</dbReference>
<sequence length="145" mass="15366">MRLLSRRSHLAVAAILDVALHARGAAVPGKAIAARLGLPARALEPLLQTLVRDGFLAGARGPRGGYTLARERRRIRLADVLAAAELDEPEQLPGSPLMARIVMPALAEAATDARARLEAMTLEELCRQAEAAGLGRDTSGEDFAI</sequence>
<evidence type="ECO:0000313" key="3">
    <source>
        <dbReference type="Proteomes" id="UP000065734"/>
    </source>
</evidence>
<reference evidence="1" key="1">
    <citation type="journal article" date="2015" name="Genome Announc.">
        <title>Complete Genome Sequence of the Bacteriochlorophyll b-Producing Photosynthetic Bacterium Blastochloris viridis.</title>
        <authorList>
            <person name="Tsukatani Y."/>
            <person name="Hirose Y."/>
            <person name="Harada J."/>
            <person name="Misawa N."/>
            <person name="Mori K."/>
            <person name="Inoue K."/>
            <person name="Tamiaki H."/>
        </authorList>
    </citation>
    <scope>NUCLEOTIDE SEQUENCE [LARGE SCALE GENOMIC DNA]</scope>
    <source>
        <strain evidence="1">DSM 133</strain>
    </source>
</reference>
<gene>
    <name evidence="2" type="primary">iscR</name>
    <name evidence="1" type="ORF">BV133_1478</name>
    <name evidence="2" type="ORF">BVIRIDIS_26330</name>
</gene>
<accession>A0A0H5BFD7</accession>
<dbReference type="PANTHER" id="PTHR33221">
    <property type="entry name" value="WINGED HELIX-TURN-HELIX TRANSCRIPTIONAL REGULATOR, RRF2 FAMILY"/>
    <property type="match status" value="1"/>
</dbReference>
<evidence type="ECO:0000313" key="2">
    <source>
        <dbReference type="EMBL" id="CUU43608.1"/>
    </source>
</evidence>
<dbReference type="GO" id="GO:0005829">
    <property type="term" value="C:cytosol"/>
    <property type="evidence" value="ECO:0007669"/>
    <property type="project" value="TreeGrafter"/>
</dbReference>